<evidence type="ECO:0000256" key="8">
    <source>
        <dbReference type="ARBA" id="ARBA00022833"/>
    </source>
</evidence>
<evidence type="ECO:0000256" key="4">
    <source>
        <dbReference type="ARBA" id="ARBA00022478"/>
    </source>
</evidence>
<dbReference type="InterPro" id="IPR038120">
    <property type="entry name" value="Rpb1_funnel_sf"/>
</dbReference>
<keyword evidence="10" id="KW-0539">Nucleus</keyword>
<comment type="similarity">
    <text evidence="2">Belongs to the RNA polymerase beta' chain family.</text>
</comment>
<evidence type="ECO:0000256" key="7">
    <source>
        <dbReference type="ARBA" id="ARBA00022723"/>
    </source>
</evidence>
<keyword evidence="9" id="KW-0804">Transcription</keyword>
<dbReference type="Gene3D" id="1.10.274.100">
    <property type="entry name" value="RNA polymerase Rpb1, domain 3"/>
    <property type="match status" value="1"/>
</dbReference>
<dbReference type="Pfam" id="PF05000">
    <property type="entry name" value="RNA_pol_Rpb1_4"/>
    <property type="match status" value="1"/>
</dbReference>
<comment type="subcellular location">
    <subcellularLocation>
        <location evidence="1">Nucleus</location>
    </subcellularLocation>
</comment>
<sequence length="411" mass="45586">MVMERVSATRRFLQYGDRRKVASELKIGDTVERHLEDGDVILFNRQPSLHKMSIMAHRAKVLQWRTLRFNESVCKPYNADFDGDEMNLHLPQTEEARTEAIQLMGVTRNLCTPKNGEILVSATQDFLTCAPTWATRWTTPCILKPVELWSGKQVFSVMVRPNAACRIMLNVEVKERNYDKKANKMHMDEKDGYVCFINSDLVSGQLGKGTLADGTKAGLFSVLNAEYAPEEACNSMNRLAKLSARWIGTRGFSIGIEDVTPSPTLVIAKTKTVNAGYNKCNEAITAYKDGELQLAAGCNAEQTLEATCREHLNLIRNQAGDVCVNGLPWLHNSPLIMASCGSKGSTINISQMVACVGQQSYPVRITVLSTAMPRWWAGKRIAMALSTLSPHFDRDSKTPQAKVFPPSPSPS</sequence>
<evidence type="ECO:0000256" key="11">
    <source>
        <dbReference type="SAM" id="MobiDB-lite"/>
    </source>
</evidence>
<evidence type="ECO:0000259" key="12">
    <source>
        <dbReference type="SMART" id="SM00663"/>
    </source>
</evidence>
<organism evidence="13 14">
    <name type="scientific">Cymbomonas tetramitiformis</name>
    <dbReference type="NCBI Taxonomy" id="36881"/>
    <lineage>
        <taxon>Eukaryota</taxon>
        <taxon>Viridiplantae</taxon>
        <taxon>Chlorophyta</taxon>
        <taxon>Pyramimonadophyceae</taxon>
        <taxon>Pyramimonadales</taxon>
        <taxon>Pyramimonadaceae</taxon>
        <taxon>Cymbomonas</taxon>
    </lineage>
</organism>
<proteinExistence type="inferred from homology"/>
<evidence type="ECO:0000313" key="14">
    <source>
        <dbReference type="Proteomes" id="UP001190700"/>
    </source>
</evidence>
<dbReference type="SMART" id="SM00663">
    <property type="entry name" value="RPOLA_N"/>
    <property type="match status" value="1"/>
</dbReference>
<gene>
    <name evidence="13" type="ORF">CYMTET_35891</name>
</gene>
<dbReference type="AlphaFoldDB" id="A0AAE0KN43"/>
<reference evidence="13 14" key="1">
    <citation type="journal article" date="2015" name="Genome Biol. Evol.">
        <title>Comparative Genomics of a Bacterivorous Green Alga Reveals Evolutionary Causalities and Consequences of Phago-Mixotrophic Mode of Nutrition.</title>
        <authorList>
            <person name="Burns J.A."/>
            <person name="Paasch A."/>
            <person name="Narechania A."/>
            <person name="Kim E."/>
        </authorList>
    </citation>
    <scope>NUCLEOTIDE SEQUENCE [LARGE SCALE GENOMIC DNA]</scope>
    <source>
        <strain evidence="13 14">PLY_AMNH</strain>
    </source>
</reference>
<dbReference type="InterPro" id="IPR006592">
    <property type="entry name" value="RNA_pol_N"/>
</dbReference>
<dbReference type="GO" id="GO:0000428">
    <property type="term" value="C:DNA-directed RNA polymerase complex"/>
    <property type="evidence" value="ECO:0007669"/>
    <property type="project" value="UniProtKB-KW"/>
</dbReference>
<keyword evidence="8" id="KW-0862">Zinc</keyword>
<feature type="region of interest" description="Disordered" evidence="11">
    <location>
        <begin position="392"/>
        <end position="411"/>
    </location>
</feature>
<keyword evidence="5" id="KW-0808">Transferase</keyword>
<keyword evidence="7" id="KW-0479">Metal-binding</keyword>
<dbReference type="Gene3D" id="1.10.132.30">
    <property type="match status" value="1"/>
</dbReference>
<dbReference type="SUPFAM" id="SSF64484">
    <property type="entry name" value="beta and beta-prime subunits of DNA dependent RNA-polymerase"/>
    <property type="match status" value="1"/>
</dbReference>
<dbReference type="InterPro" id="IPR015700">
    <property type="entry name" value="RPC1"/>
</dbReference>
<dbReference type="GO" id="GO:0046872">
    <property type="term" value="F:metal ion binding"/>
    <property type="evidence" value="ECO:0007669"/>
    <property type="project" value="UniProtKB-KW"/>
</dbReference>
<accession>A0AAE0KN43</accession>
<dbReference type="Gene3D" id="2.40.40.20">
    <property type="match status" value="1"/>
</dbReference>
<evidence type="ECO:0000313" key="13">
    <source>
        <dbReference type="EMBL" id="KAK3254911.1"/>
    </source>
</evidence>
<evidence type="ECO:0000256" key="1">
    <source>
        <dbReference type="ARBA" id="ARBA00004123"/>
    </source>
</evidence>
<evidence type="ECO:0000256" key="10">
    <source>
        <dbReference type="ARBA" id="ARBA00023242"/>
    </source>
</evidence>
<evidence type="ECO:0000256" key="3">
    <source>
        <dbReference type="ARBA" id="ARBA00012418"/>
    </source>
</evidence>
<dbReference type="GO" id="GO:0003899">
    <property type="term" value="F:DNA-directed RNA polymerase activity"/>
    <property type="evidence" value="ECO:0007669"/>
    <property type="project" value="UniProtKB-EC"/>
</dbReference>
<evidence type="ECO:0000256" key="2">
    <source>
        <dbReference type="ARBA" id="ARBA00006460"/>
    </source>
</evidence>
<dbReference type="GO" id="GO:0005634">
    <property type="term" value="C:nucleus"/>
    <property type="evidence" value="ECO:0007669"/>
    <property type="project" value="UniProtKB-SubCell"/>
</dbReference>
<dbReference type="InterPro" id="IPR000722">
    <property type="entry name" value="RNA_pol_asu"/>
</dbReference>
<evidence type="ECO:0000256" key="5">
    <source>
        <dbReference type="ARBA" id="ARBA00022679"/>
    </source>
</evidence>
<dbReference type="InterPro" id="IPR007066">
    <property type="entry name" value="RNA_pol_Rpb1_3"/>
</dbReference>
<keyword evidence="14" id="KW-1185">Reference proteome</keyword>
<name>A0AAE0KN43_9CHLO</name>
<feature type="domain" description="RNA polymerase N-terminal" evidence="12">
    <location>
        <begin position="1"/>
        <end position="139"/>
    </location>
</feature>
<dbReference type="InterPro" id="IPR042102">
    <property type="entry name" value="RNA_pol_Rpb1_3_sf"/>
</dbReference>
<protein>
    <recommendedName>
        <fullName evidence="3">DNA-directed RNA polymerase</fullName>
        <ecNumber evidence="3">2.7.7.6</ecNumber>
    </recommendedName>
</protein>
<dbReference type="GO" id="GO:0003677">
    <property type="term" value="F:DNA binding"/>
    <property type="evidence" value="ECO:0007669"/>
    <property type="project" value="InterPro"/>
</dbReference>
<dbReference type="Pfam" id="PF00623">
    <property type="entry name" value="RNA_pol_Rpb1_2"/>
    <property type="match status" value="1"/>
</dbReference>
<dbReference type="EC" id="2.7.7.6" evidence="3"/>
<dbReference type="EMBL" id="LGRX02023049">
    <property type="protein sequence ID" value="KAK3254911.1"/>
    <property type="molecule type" value="Genomic_DNA"/>
</dbReference>
<dbReference type="Proteomes" id="UP001190700">
    <property type="component" value="Unassembled WGS sequence"/>
</dbReference>
<dbReference type="PANTHER" id="PTHR48446:SF1">
    <property type="entry name" value="DNA-DIRECTED RNA POLYMERASE SUBUNIT BETA' N-TERMINAL SECTION"/>
    <property type="match status" value="1"/>
</dbReference>
<evidence type="ECO:0000256" key="6">
    <source>
        <dbReference type="ARBA" id="ARBA00022695"/>
    </source>
</evidence>
<comment type="caution">
    <text evidence="13">The sequence shown here is derived from an EMBL/GenBank/DDBJ whole genome shotgun (WGS) entry which is preliminary data.</text>
</comment>
<dbReference type="Pfam" id="PF04983">
    <property type="entry name" value="RNA_pol_Rpb1_3"/>
    <property type="match status" value="1"/>
</dbReference>
<dbReference type="PANTHER" id="PTHR48446">
    <property type="entry name" value="DNA-DIRECTED RNA POLYMERASE SUBUNIT BETA' N-TERMINAL SECTION"/>
    <property type="match status" value="1"/>
</dbReference>
<keyword evidence="4" id="KW-0240">DNA-directed RNA polymerase</keyword>
<dbReference type="InterPro" id="IPR007083">
    <property type="entry name" value="RNA_pol_Rpb1_4"/>
</dbReference>
<evidence type="ECO:0000256" key="9">
    <source>
        <dbReference type="ARBA" id="ARBA00023163"/>
    </source>
</evidence>
<dbReference type="GO" id="GO:0006351">
    <property type="term" value="P:DNA-templated transcription"/>
    <property type="evidence" value="ECO:0007669"/>
    <property type="project" value="InterPro"/>
</dbReference>
<dbReference type="FunFam" id="2.40.40.20:FF:000019">
    <property type="entry name" value="DNA-directed RNA polymerase II subunit RPB1"/>
    <property type="match status" value="1"/>
</dbReference>
<keyword evidence="6" id="KW-0548">Nucleotidyltransferase</keyword>